<evidence type="ECO:0000256" key="2">
    <source>
        <dbReference type="ARBA" id="ARBA00022448"/>
    </source>
</evidence>
<dbReference type="GO" id="GO:0015385">
    <property type="term" value="F:sodium:proton antiporter activity"/>
    <property type="evidence" value="ECO:0007669"/>
    <property type="project" value="InterPro"/>
</dbReference>
<dbReference type="PANTHER" id="PTHR10110:SF197">
    <property type="entry name" value="SODIUM_HYDROGEN EXCHANGER"/>
    <property type="match status" value="1"/>
</dbReference>
<evidence type="ECO:0000256" key="6">
    <source>
        <dbReference type="ARBA" id="ARBA00023065"/>
    </source>
</evidence>
<evidence type="ECO:0000256" key="11">
    <source>
        <dbReference type="SAM" id="Phobius"/>
    </source>
</evidence>
<comment type="catalytic activity">
    <reaction evidence="9">
        <text>Na(+)(in) + H(+)(out) = Na(+)(out) + H(+)(in)</text>
        <dbReference type="Rhea" id="RHEA:29419"/>
        <dbReference type="ChEBI" id="CHEBI:15378"/>
        <dbReference type="ChEBI" id="CHEBI:29101"/>
    </reaction>
</comment>
<keyword evidence="4 11" id="KW-1133">Transmembrane helix</keyword>
<name>A0A0D2L620_9CHLO</name>
<keyword evidence="2" id="KW-0813">Transport</keyword>
<dbReference type="Pfam" id="PF00999">
    <property type="entry name" value="Na_H_Exchanger"/>
    <property type="match status" value="1"/>
</dbReference>
<evidence type="ECO:0000256" key="8">
    <source>
        <dbReference type="ARBA" id="ARBA00023201"/>
    </source>
</evidence>
<feature type="transmembrane region" description="Helical" evidence="11">
    <location>
        <begin position="230"/>
        <end position="248"/>
    </location>
</feature>
<dbReference type="RefSeq" id="XP_013901458.1">
    <property type="nucleotide sequence ID" value="XM_014046004.1"/>
</dbReference>
<organism evidence="13 14">
    <name type="scientific">Monoraphidium neglectum</name>
    <dbReference type="NCBI Taxonomy" id="145388"/>
    <lineage>
        <taxon>Eukaryota</taxon>
        <taxon>Viridiplantae</taxon>
        <taxon>Chlorophyta</taxon>
        <taxon>core chlorophytes</taxon>
        <taxon>Chlorophyceae</taxon>
        <taxon>CS clade</taxon>
        <taxon>Sphaeropleales</taxon>
        <taxon>Selenastraceae</taxon>
        <taxon>Monoraphidium</taxon>
    </lineage>
</organism>
<reference evidence="13 14" key="1">
    <citation type="journal article" date="2013" name="BMC Genomics">
        <title>Reconstruction of the lipid metabolism for the microalga Monoraphidium neglectum from its genome sequence reveals characteristics suitable for biofuel production.</title>
        <authorList>
            <person name="Bogen C."/>
            <person name="Al-Dilaimi A."/>
            <person name="Albersmeier A."/>
            <person name="Wichmann J."/>
            <person name="Grundmann M."/>
            <person name="Rupp O."/>
            <person name="Lauersen K.J."/>
            <person name="Blifernez-Klassen O."/>
            <person name="Kalinowski J."/>
            <person name="Goesmann A."/>
            <person name="Mussgnug J.H."/>
            <person name="Kruse O."/>
        </authorList>
    </citation>
    <scope>NUCLEOTIDE SEQUENCE [LARGE SCALE GENOMIC DNA]</scope>
    <source>
        <strain evidence="13 14">SAG 48.87</strain>
    </source>
</reference>
<comment type="catalytic activity">
    <reaction evidence="10">
        <text>K(+)(in) + H(+)(out) = K(+)(out) + H(+)(in)</text>
        <dbReference type="Rhea" id="RHEA:29467"/>
        <dbReference type="ChEBI" id="CHEBI:15378"/>
        <dbReference type="ChEBI" id="CHEBI:29103"/>
    </reaction>
</comment>
<dbReference type="GO" id="GO:0098719">
    <property type="term" value="P:sodium ion import across plasma membrane"/>
    <property type="evidence" value="ECO:0007669"/>
    <property type="project" value="TreeGrafter"/>
</dbReference>
<evidence type="ECO:0000259" key="12">
    <source>
        <dbReference type="Pfam" id="PF00999"/>
    </source>
</evidence>
<dbReference type="PANTHER" id="PTHR10110">
    <property type="entry name" value="SODIUM/HYDROGEN EXCHANGER"/>
    <property type="match status" value="1"/>
</dbReference>
<feature type="transmembrane region" description="Helical" evidence="11">
    <location>
        <begin position="153"/>
        <end position="173"/>
    </location>
</feature>
<evidence type="ECO:0000313" key="14">
    <source>
        <dbReference type="Proteomes" id="UP000054498"/>
    </source>
</evidence>
<protein>
    <recommendedName>
        <fullName evidence="12">Cation/H+ exchanger transmembrane domain-containing protein</fullName>
    </recommendedName>
</protein>
<dbReference type="GO" id="GO:0051453">
    <property type="term" value="P:regulation of intracellular pH"/>
    <property type="evidence" value="ECO:0007669"/>
    <property type="project" value="TreeGrafter"/>
</dbReference>
<comment type="subcellular location">
    <subcellularLocation>
        <location evidence="1">Membrane</location>
        <topology evidence="1">Multi-pass membrane protein</topology>
    </subcellularLocation>
</comment>
<evidence type="ECO:0000256" key="5">
    <source>
        <dbReference type="ARBA" id="ARBA00023053"/>
    </source>
</evidence>
<sequence length="279" mass="29484">MLAATDAVAVAAILKGGEQLYQRRPAARPRGAPEWLAVLLEGESLFNDASSIVLFEIFLKLSSRGGGGGGGGGRGGEGALLELLGAMVADISQLAAVGVVMGMLIGYGTKFLFKHIQRRGTPPHAEVAITLGGAYLTYLLTEYYGLFGFHGSGVIGVVVYGLFGSATLIFGLSRKGRRHNAFFDFWDVVQFTANGLVFFFVGASVVNFFVRIAPELYPDHDDPWDYAWDASTMMLTRVAPISLFTLLIRGGLMFLEAPLLALVGGGGAHGRGACVGVCG</sequence>
<keyword evidence="8" id="KW-0739">Sodium transport</keyword>
<keyword evidence="6" id="KW-0406">Ion transport</keyword>
<dbReference type="GeneID" id="25738400"/>
<feature type="domain" description="Cation/H+ exchanger transmembrane" evidence="12">
    <location>
        <begin position="2"/>
        <end position="211"/>
    </location>
</feature>
<evidence type="ECO:0000313" key="13">
    <source>
        <dbReference type="EMBL" id="KIZ02439.1"/>
    </source>
</evidence>
<keyword evidence="3 11" id="KW-0812">Transmembrane</keyword>
<dbReference type="OrthoDB" id="441412at2759"/>
<gene>
    <name evidence="13" type="ORF">MNEG_5523</name>
</gene>
<dbReference type="EMBL" id="KK101050">
    <property type="protein sequence ID" value="KIZ02439.1"/>
    <property type="molecule type" value="Genomic_DNA"/>
</dbReference>
<evidence type="ECO:0000256" key="7">
    <source>
        <dbReference type="ARBA" id="ARBA00023136"/>
    </source>
</evidence>
<dbReference type="InterPro" id="IPR006153">
    <property type="entry name" value="Cation/H_exchanger_TM"/>
</dbReference>
<dbReference type="GO" id="GO:0015386">
    <property type="term" value="F:potassium:proton antiporter activity"/>
    <property type="evidence" value="ECO:0007669"/>
    <property type="project" value="TreeGrafter"/>
</dbReference>
<evidence type="ECO:0000256" key="10">
    <source>
        <dbReference type="ARBA" id="ARBA00047912"/>
    </source>
</evidence>
<feature type="transmembrane region" description="Helical" evidence="11">
    <location>
        <begin position="185"/>
        <end position="210"/>
    </location>
</feature>
<evidence type="ECO:0000256" key="3">
    <source>
        <dbReference type="ARBA" id="ARBA00022692"/>
    </source>
</evidence>
<evidence type="ECO:0000256" key="1">
    <source>
        <dbReference type="ARBA" id="ARBA00004141"/>
    </source>
</evidence>
<dbReference type="AlphaFoldDB" id="A0A0D2L620"/>
<proteinExistence type="predicted"/>
<feature type="transmembrane region" description="Helical" evidence="11">
    <location>
        <begin position="91"/>
        <end position="113"/>
    </location>
</feature>
<dbReference type="GO" id="GO:0005886">
    <property type="term" value="C:plasma membrane"/>
    <property type="evidence" value="ECO:0007669"/>
    <property type="project" value="TreeGrafter"/>
</dbReference>
<keyword evidence="14" id="KW-1185">Reference proteome</keyword>
<evidence type="ECO:0000256" key="9">
    <source>
        <dbReference type="ARBA" id="ARBA00047524"/>
    </source>
</evidence>
<dbReference type="InterPro" id="IPR018422">
    <property type="entry name" value="Cation/H_exchanger_CPA1"/>
</dbReference>
<dbReference type="Gene3D" id="6.10.140.1330">
    <property type="match status" value="1"/>
</dbReference>
<evidence type="ECO:0000256" key="4">
    <source>
        <dbReference type="ARBA" id="ARBA00022989"/>
    </source>
</evidence>
<keyword evidence="5" id="KW-0915">Sodium</keyword>
<dbReference type="Proteomes" id="UP000054498">
    <property type="component" value="Unassembled WGS sequence"/>
</dbReference>
<dbReference type="KEGG" id="mng:MNEG_5523"/>
<feature type="transmembrane region" description="Helical" evidence="11">
    <location>
        <begin position="125"/>
        <end position="147"/>
    </location>
</feature>
<keyword evidence="7 11" id="KW-0472">Membrane</keyword>
<accession>A0A0D2L620</accession>